<sequence>MRQTSHSSDKDGWIHFTPLATSQTTPREAIPGHSPNNGFDDASGIHGNSFLFFGAGITHDTNFNSQTQCSQQLSEELNSMPSAPSCPIMLSRNSMNTQFLQCFQFQPTSPSGRCDQDELPASLLDRQGSNPFQTTSAAPVEPPLGSTKIPEILLNSAEDTRSECYYSSPHAYSSGQEGSYPGTPRTSSVNSPLSDAGSFVQIRDERQLSFPLMSTTSTYATSSDGCDDDAASSVFDPGPRACLPEQPNNQYLQPGPLFHSYTYPFERQSRPASNFFDSTLTRRSSDVAPRCSIPTGEAGTDTPQRPHAPSLVTSDRPRSSSDSCLTRPPRSSLKRVRDPDETQRKDKRLNKQSVVRPDMDDGPLEPRRPRGKRRGPLSEIKKTALRRSRTDGNTCLNCCLSKVGCNGEGPCARCAQGFDGRHVPVCTKAHFKDLIKRMSTLSSMPPALRGPIFEPVQFPVSLDEVDISHETLSKIRDISDSWNLQINYGPLRLRIIDLAEMWRSVSTLHKPRFSEIPFPAVFDKHFSRGSRPEKIFLEKGNLPGHLMMYVRWTNVLKFTTVTQISRDGRTSRRIALDGQLYQIVTQIVLIELRRFERNIYEVLSKSLHHQGPKEADPNAVPELVTGLGSLLLSLRWQTCLWKKYQSVLAQDINQVKRELRFAMIQDICRRLYSYYFLCRARCLPESAKVVTGIETHYANMTGSIRENFPTDPYEGGFEAWVRDGDNTVRNCRVDEQSLIHSIL</sequence>
<dbReference type="Proteomes" id="UP000766486">
    <property type="component" value="Unassembled WGS sequence"/>
</dbReference>
<keyword evidence="4" id="KW-1185">Reference proteome</keyword>
<feature type="domain" description="Rhodanese" evidence="2">
    <location>
        <begin position="713"/>
        <end position="729"/>
    </location>
</feature>
<feature type="compositionally biased region" description="Basic and acidic residues" evidence="1">
    <location>
        <begin position="335"/>
        <end position="344"/>
    </location>
</feature>
<comment type="caution">
    <text evidence="3">The sequence shown here is derived from an EMBL/GenBank/DDBJ whole genome shotgun (WGS) entry which is preliminary data.</text>
</comment>
<evidence type="ECO:0000256" key="1">
    <source>
        <dbReference type="SAM" id="MobiDB-lite"/>
    </source>
</evidence>
<feature type="compositionally biased region" description="Polar residues" evidence="1">
    <location>
        <begin position="127"/>
        <end position="137"/>
    </location>
</feature>
<dbReference type="EMBL" id="CABFNS010000757">
    <property type="protein sequence ID" value="VUC26829.1"/>
    <property type="molecule type" value="Genomic_DNA"/>
</dbReference>
<feature type="region of interest" description="Disordered" evidence="1">
    <location>
        <begin position="123"/>
        <end position="148"/>
    </location>
</feature>
<accession>A0ABY6U6U7</accession>
<dbReference type="PROSITE" id="PS50206">
    <property type="entry name" value="RHODANESE_3"/>
    <property type="match status" value="1"/>
</dbReference>
<evidence type="ECO:0000313" key="4">
    <source>
        <dbReference type="Proteomes" id="UP000766486"/>
    </source>
</evidence>
<evidence type="ECO:0000313" key="3">
    <source>
        <dbReference type="EMBL" id="VUC26829.1"/>
    </source>
</evidence>
<protein>
    <recommendedName>
        <fullName evidence="2">Rhodanese domain-containing protein</fullName>
    </recommendedName>
</protein>
<evidence type="ECO:0000259" key="2">
    <source>
        <dbReference type="PROSITE" id="PS50206"/>
    </source>
</evidence>
<proteinExistence type="predicted"/>
<dbReference type="InterPro" id="IPR001763">
    <property type="entry name" value="Rhodanese-like_dom"/>
</dbReference>
<gene>
    <name evidence="3" type="ORF">CLO192961_LOCUS197114</name>
</gene>
<feature type="region of interest" description="Disordered" evidence="1">
    <location>
        <begin position="166"/>
        <end position="196"/>
    </location>
</feature>
<feature type="region of interest" description="Disordered" evidence="1">
    <location>
        <begin position="274"/>
        <end position="379"/>
    </location>
</feature>
<organism evidence="3 4">
    <name type="scientific">Bionectria ochroleuca</name>
    <name type="common">Gliocladium roseum</name>
    <dbReference type="NCBI Taxonomy" id="29856"/>
    <lineage>
        <taxon>Eukaryota</taxon>
        <taxon>Fungi</taxon>
        <taxon>Dikarya</taxon>
        <taxon>Ascomycota</taxon>
        <taxon>Pezizomycotina</taxon>
        <taxon>Sordariomycetes</taxon>
        <taxon>Hypocreomycetidae</taxon>
        <taxon>Hypocreales</taxon>
        <taxon>Bionectriaceae</taxon>
        <taxon>Clonostachys</taxon>
    </lineage>
</organism>
<name>A0ABY6U6U7_BIOOC</name>
<feature type="compositionally biased region" description="Polar residues" evidence="1">
    <location>
        <begin position="184"/>
        <end position="193"/>
    </location>
</feature>
<reference evidence="3 4" key="1">
    <citation type="submission" date="2019-06" db="EMBL/GenBank/DDBJ databases">
        <authorList>
            <person name="Broberg M."/>
        </authorList>
    </citation>
    <scope>NUCLEOTIDE SEQUENCE [LARGE SCALE GENOMIC DNA]</scope>
</reference>